<dbReference type="Proteomes" id="UP001209570">
    <property type="component" value="Unassembled WGS sequence"/>
</dbReference>
<dbReference type="AlphaFoldDB" id="A0AAD5L5X2"/>
<evidence type="ECO:0000256" key="1">
    <source>
        <dbReference type="SAM" id="MobiDB-lite"/>
    </source>
</evidence>
<reference evidence="2" key="1">
    <citation type="submission" date="2021-12" db="EMBL/GenBank/DDBJ databases">
        <title>Prjna785345.</title>
        <authorList>
            <person name="Rujirawat T."/>
            <person name="Krajaejun T."/>
        </authorList>
    </citation>
    <scope>NUCLEOTIDE SEQUENCE</scope>
    <source>
        <strain evidence="2">Pi057C3</strain>
    </source>
</reference>
<evidence type="ECO:0000313" key="3">
    <source>
        <dbReference type="Proteomes" id="UP001209570"/>
    </source>
</evidence>
<name>A0AAD5L5X2_PYTIN</name>
<keyword evidence="3" id="KW-1185">Reference proteome</keyword>
<organism evidence="2 3">
    <name type="scientific">Pythium insidiosum</name>
    <name type="common">Pythiosis disease agent</name>
    <dbReference type="NCBI Taxonomy" id="114742"/>
    <lineage>
        <taxon>Eukaryota</taxon>
        <taxon>Sar</taxon>
        <taxon>Stramenopiles</taxon>
        <taxon>Oomycota</taxon>
        <taxon>Peronosporomycetes</taxon>
        <taxon>Pythiales</taxon>
        <taxon>Pythiaceae</taxon>
        <taxon>Pythium</taxon>
    </lineage>
</organism>
<comment type="caution">
    <text evidence="2">The sequence shown here is derived from an EMBL/GenBank/DDBJ whole genome shotgun (WGS) entry which is preliminary data.</text>
</comment>
<proteinExistence type="predicted"/>
<sequence length="443" mass="48707">MCGSRLASTRLRCSVCDQGLAREPDEAPTGESEQTPGHTGRSLPPVDAAAPVKSSRVECSEPEGSTTVAAVTTASTSCCESWRLESDGLRRAYVRALLDAMGVTRSVADAPMESPSCVSCETCGARSLVTVLVVDERIASGVLHEIADLPFVLCVELHDLAHGLEMKTRQEIVWVVHNAAIGLTVHSAKQFVRRMCGAWTAVDGATLQPAITIVAAPMPVYETQSPPQFPQIGLDETSRDVWQAIEDARSVLAEIRSTAAVAQPREDHASDDDLLDFDGYLVGEALVVEVIRLLVSSETISPRMPSETVGASSWSMACRFLRDPVELHDRLVSCWGDVRSVVDRERQPHFEAVALFRRHGHWPTRVGDVRTGLFERMWWFIEHLHKLKLAVENAGGLLCATKQIHWDVEEDSEREMKRGDVDVIVCEDEHVESSAARELHDES</sequence>
<dbReference type="EMBL" id="JAKCXM010001795">
    <property type="protein sequence ID" value="KAJ0390653.1"/>
    <property type="molecule type" value="Genomic_DNA"/>
</dbReference>
<evidence type="ECO:0000313" key="2">
    <source>
        <dbReference type="EMBL" id="KAJ0390653.1"/>
    </source>
</evidence>
<protein>
    <submittedName>
        <fullName evidence="2">Uncharacterized protein</fullName>
    </submittedName>
</protein>
<accession>A0AAD5L5X2</accession>
<feature type="region of interest" description="Disordered" evidence="1">
    <location>
        <begin position="21"/>
        <end position="47"/>
    </location>
</feature>
<gene>
    <name evidence="2" type="ORF">P43SY_010859</name>
</gene>